<reference evidence="2 3" key="1">
    <citation type="submission" date="2019-09" db="EMBL/GenBank/DDBJ databases">
        <title>Draft genome of the ectomycorrhizal ascomycete Sphaerosporella brunnea.</title>
        <authorList>
            <consortium name="DOE Joint Genome Institute"/>
            <person name="Benucci G.M."/>
            <person name="Marozzi G."/>
            <person name="Antonielli L."/>
            <person name="Sanchez S."/>
            <person name="Marco P."/>
            <person name="Wang X."/>
            <person name="Falini L.B."/>
            <person name="Barry K."/>
            <person name="Haridas S."/>
            <person name="Lipzen A."/>
            <person name="Labutti K."/>
            <person name="Grigoriev I.V."/>
            <person name="Murat C."/>
            <person name="Martin F."/>
            <person name="Albertini E."/>
            <person name="Donnini D."/>
            <person name="Bonito G."/>
        </authorList>
    </citation>
    <scope>NUCLEOTIDE SEQUENCE [LARGE SCALE GENOMIC DNA]</scope>
    <source>
        <strain evidence="2 3">Sb_GMNB300</strain>
    </source>
</reference>
<accession>A0A5J5EP35</accession>
<feature type="region of interest" description="Disordered" evidence="1">
    <location>
        <begin position="125"/>
        <end position="156"/>
    </location>
</feature>
<proteinExistence type="predicted"/>
<dbReference type="InParanoid" id="A0A5J5EP35"/>
<dbReference type="Proteomes" id="UP000326924">
    <property type="component" value="Unassembled WGS sequence"/>
</dbReference>
<organism evidence="2 3">
    <name type="scientific">Sphaerosporella brunnea</name>
    <dbReference type="NCBI Taxonomy" id="1250544"/>
    <lineage>
        <taxon>Eukaryota</taxon>
        <taxon>Fungi</taxon>
        <taxon>Dikarya</taxon>
        <taxon>Ascomycota</taxon>
        <taxon>Pezizomycotina</taxon>
        <taxon>Pezizomycetes</taxon>
        <taxon>Pezizales</taxon>
        <taxon>Pyronemataceae</taxon>
        <taxon>Sphaerosporella</taxon>
    </lineage>
</organism>
<evidence type="ECO:0000313" key="3">
    <source>
        <dbReference type="Proteomes" id="UP000326924"/>
    </source>
</evidence>
<name>A0A5J5EP35_9PEZI</name>
<dbReference type="AlphaFoldDB" id="A0A5J5EP35"/>
<dbReference type="EMBL" id="VXIS01000190">
    <property type="protein sequence ID" value="KAA8897861.1"/>
    <property type="molecule type" value="Genomic_DNA"/>
</dbReference>
<evidence type="ECO:0000313" key="2">
    <source>
        <dbReference type="EMBL" id="KAA8897861.1"/>
    </source>
</evidence>
<sequence>MSPAPSIYERLRNEIEPLRREKLSCSDRLSLERAEVQQPRELPEVASASRTGRRCLLGFQLQDLEGSKVRSKTREKDAMLYAKGDDDEHPEEAHQDYARAQLLHTIRYPPNEPSMPAQEIWTGMKERYRRERRGEPGRVATTREPTSERSTPSKIS</sequence>
<keyword evidence="3" id="KW-1185">Reference proteome</keyword>
<comment type="caution">
    <text evidence="2">The sequence shown here is derived from an EMBL/GenBank/DDBJ whole genome shotgun (WGS) entry which is preliminary data.</text>
</comment>
<gene>
    <name evidence="2" type="ORF">FN846DRAFT_962949</name>
</gene>
<protein>
    <submittedName>
        <fullName evidence="2">Uncharacterized protein</fullName>
    </submittedName>
</protein>
<feature type="compositionally biased region" description="Basic and acidic residues" evidence="1">
    <location>
        <begin position="125"/>
        <end position="136"/>
    </location>
</feature>
<evidence type="ECO:0000256" key="1">
    <source>
        <dbReference type="SAM" id="MobiDB-lite"/>
    </source>
</evidence>